<evidence type="ECO:0000313" key="5">
    <source>
        <dbReference type="RefSeq" id="XP_022250414.1"/>
    </source>
</evidence>
<dbReference type="RefSeq" id="XP_022250418.1">
    <property type="nucleotide sequence ID" value="XM_022394710.1"/>
</dbReference>
<evidence type="ECO:0000259" key="1">
    <source>
        <dbReference type="Pfam" id="PF13910"/>
    </source>
</evidence>
<dbReference type="RefSeq" id="XP_022250416.1">
    <property type="nucleotide sequence ID" value="XM_022394708.1"/>
</dbReference>
<evidence type="ECO:0000313" key="7">
    <source>
        <dbReference type="RefSeq" id="XP_022250416.1"/>
    </source>
</evidence>
<accession>A0ABM1T3F9</accession>
<dbReference type="Proteomes" id="UP000694941">
    <property type="component" value="Unplaced"/>
</dbReference>
<reference evidence="3 4" key="1">
    <citation type="submission" date="2025-05" db="UniProtKB">
        <authorList>
            <consortium name="RefSeq"/>
        </authorList>
    </citation>
    <scope>IDENTIFICATION</scope>
    <source>
        <tissue evidence="3 4">Muscle</tissue>
    </source>
</reference>
<dbReference type="GeneID" id="106466651"/>
<proteinExistence type="predicted"/>
<dbReference type="RefSeq" id="XP_022250413.1">
    <property type="nucleotide sequence ID" value="XM_022394705.1"/>
</dbReference>
<dbReference type="InterPro" id="IPR039635">
    <property type="entry name" value="ERMARD"/>
</dbReference>
<organism evidence="2 6">
    <name type="scientific">Limulus polyphemus</name>
    <name type="common">Atlantic horseshoe crab</name>
    <dbReference type="NCBI Taxonomy" id="6850"/>
    <lineage>
        <taxon>Eukaryota</taxon>
        <taxon>Metazoa</taxon>
        <taxon>Ecdysozoa</taxon>
        <taxon>Arthropoda</taxon>
        <taxon>Chelicerata</taxon>
        <taxon>Merostomata</taxon>
        <taxon>Xiphosura</taxon>
        <taxon>Limulidae</taxon>
        <taxon>Limulus</taxon>
    </lineage>
</organism>
<sequence length="660" mass="76813">MMEEWKETECSLERKHIACTSCLSAYVKKLLCEACITNQFFDAFTSYYTLEQNHMKMVLPTLNDGDFTEVWFQDAVHKISPVLNHVHFVYSQIPFCDIDMWIEWTHYKKVFLECFKLLRDSESSCSVPLALLILTAYLERALGNVLLLKQNQVPAMLKDLLATEELKNIFGHESILFLQILMGPPISLNLRNILWHGFVAPSEVSSRHGYILLAIVRSFGEKLEKLGLKPEHIPCRSWLSFQQTETWINCFPEITDSCMRIAEEIFRKTTALLPQMLPYWKEVLSCFRNQKYGQCLVILLPQIENCLRNIFVAANDCPERIVTAEATMLYTTFDEIFSEFVHEKTNKIRNVLGDTYIELLLDLLVYPEGPRVRDRLSHGEVLLEDIPHHLVNHVLNISVAICCKFVCPSTGILQEIYVKDVITAASTYKPHFHPLSILKRKLLQAINKVMKWKDCPITDLNDPPDSGETTDKSIDVTHLIQAICKLYNVDNDLKKNLVHCDFQMLSNMLKKLHPETLYRPKYEGEITTLLRQIVSHIIIVADQVSDGLQTRYYQWCKKEMRSRQRLTYSRLLCSVPVLTRSLQVVFMTILVNFMYVNKLSSLEKKTQHHLTRLLKSILKYTENLEIMTNATKNRWEECCCLSKELLEFISYFSQKQSFYK</sequence>
<feature type="domain" description="DUF4209" evidence="1">
    <location>
        <begin position="138"/>
        <end position="216"/>
    </location>
</feature>
<dbReference type="PANTHER" id="PTHR31701">
    <property type="entry name" value="ENDOPLASMIC RETICULUM MEMBRANE-ASSOCIATED RNA DEGRADATION PROTEIN"/>
    <property type="match status" value="1"/>
</dbReference>
<dbReference type="RefSeq" id="XP_022250414.1">
    <property type="nucleotide sequence ID" value="XM_022394706.1"/>
</dbReference>
<dbReference type="Pfam" id="PF13910">
    <property type="entry name" value="DUF4209"/>
    <property type="match status" value="1"/>
</dbReference>
<keyword evidence="2" id="KW-1185">Reference proteome</keyword>
<dbReference type="RefSeq" id="XP_013782395.1">
    <property type="nucleotide sequence ID" value="XM_013926941.2"/>
</dbReference>
<evidence type="ECO:0000313" key="8">
    <source>
        <dbReference type="RefSeq" id="XP_022250417.1"/>
    </source>
</evidence>
<dbReference type="RefSeq" id="XP_022250415.1">
    <property type="nucleotide sequence ID" value="XM_022394707.1"/>
</dbReference>
<evidence type="ECO:0000313" key="9">
    <source>
        <dbReference type="RefSeq" id="XP_022250418.1"/>
    </source>
</evidence>
<evidence type="ECO:0000313" key="6">
    <source>
        <dbReference type="RefSeq" id="XP_022250415.1"/>
    </source>
</evidence>
<name>A0ABM1T3F9_LIMPO</name>
<evidence type="ECO:0000313" key="3">
    <source>
        <dbReference type="RefSeq" id="XP_013782395.1"/>
    </source>
</evidence>
<evidence type="ECO:0000313" key="2">
    <source>
        <dbReference type="Proteomes" id="UP000694941"/>
    </source>
</evidence>
<gene>
    <name evidence="3 4 5 6 7 8 9" type="primary">LOC106466651</name>
</gene>
<dbReference type="PANTHER" id="PTHR31701:SF2">
    <property type="entry name" value="ENDOPLASMIC RETICULUM MEMBRANE-ASSOCIATED RNA DEGRADATION PROTEIN"/>
    <property type="match status" value="1"/>
</dbReference>
<dbReference type="InterPro" id="IPR025209">
    <property type="entry name" value="DUF4209"/>
</dbReference>
<evidence type="ECO:0000313" key="4">
    <source>
        <dbReference type="RefSeq" id="XP_022250413.1"/>
    </source>
</evidence>
<dbReference type="RefSeq" id="XP_022250417.1">
    <property type="nucleotide sequence ID" value="XM_022394709.1"/>
</dbReference>
<protein>
    <submittedName>
        <fullName evidence="3 4">Endoplasmic reticulum membrane-associated RNA degradation protein-like isoform X1</fullName>
    </submittedName>
</protein>